<dbReference type="AlphaFoldDB" id="A0A6B3L8D2"/>
<keyword evidence="1" id="KW-0472">Membrane</keyword>
<dbReference type="RefSeq" id="WP_088131332.1">
    <property type="nucleotide sequence ID" value="NZ_BLSN01000002.1"/>
</dbReference>
<feature type="transmembrane region" description="Helical" evidence="1">
    <location>
        <begin position="7"/>
        <end position="25"/>
    </location>
</feature>
<protein>
    <recommendedName>
        <fullName evidence="3">Phage abortive infection protein</fullName>
    </recommendedName>
</protein>
<evidence type="ECO:0000256" key="1">
    <source>
        <dbReference type="SAM" id="Phobius"/>
    </source>
</evidence>
<sequence length="245" mass="28570">MLNRYSIVAIGLMAIVIASYVFQFYFNLGYKISEKPSDWVDFGDFFNGLVSPLLSFVSLVLLIQSLNLQNQANIELRAEVQLNHKNEQLRSFETYFFGLIEAQRASFSNFELNFKEDGNIKSLGGVCAIRMLEDQIEAFRNREAQDYEIEEMLEELDQDEHIYNTIRIFYNIVKMITDRLSDANKFDETTRANKFQTLISFTEFSQLRLVMICMQFMDYPSTDYLKNNHEFMAVLKELGGGADKY</sequence>
<dbReference type="EMBL" id="JAAGVX010000002">
    <property type="protein sequence ID" value="NEM93222.1"/>
    <property type="molecule type" value="Genomic_DNA"/>
</dbReference>
<evidence type="ECO:0000313" key="2">
    <source>
        <dbReference type="EMBL" id="NEM93222.1"/>
    </source>
</evidence>
<keyword evidence="1" id="KW-0812">Transmembrane</keyword>
<feature type="transmembrane region" description="Helical" evidence="1">
    <location>
        <begin position="45"/>
        <end position="63"/>
    </location>
</feature>
<comment type="caution">
    <text evidence="2">The sequence shown here is derived from an EMBL/GenBank/DDBJ whole genome shotgun (WGS) entry which is preliminary data.</text>
</comment>
<name>A0A6B3L8D2_VIBCL</name>
<gene>
    <name evidence="2" type="ORF">G3T61_03345</name>
</gene>
<proteinExistence type="predicted"/>
<reference evidence="2" key="1">
    <citation type="submission" date="2020-02" db="EMBL/GenBank/DDBJ databases">
        <title>Genome Announcements.</title>
        <authorList>
            <person name="Abdulabbas H.T."/>
            <person name="Bunyan I.A."/>
            <person name="Abdul-Lateef L.A."/>
        </authorList>
    </citation>
    <scope>NUCLEOTIDE SEQUENCE</scope>
    <source>
        <strain evidence="2">NAG1</strain>
    </source>
</reference>
<evidence type="ECO:0008006" key="3">
    <source>
        <dbReference type="Google" id="ProtNLM"/>
    </source>
</evidence>
<keyword evidence="1" id="KW-1133">Transmembrane helix</keyword>
<organism evidence="2">
    <name type="scientific">Vibrio cholerae</name>
    <dbReference type="NCBI Taxonomy" id="666"/>
    <lineage>
        <taxon>Bacteria</taxon>
        <taxon>Pseudomonadati</taxon>
        <taxon>Pseudomonadota</taxon>
        <taxon>Gammaproteobacteria</taxon>
        <taxon>Vibrionales</taxon>
        <taxon>Vibrionaceae</taxon>
        <taxon>Vibrio</taxon>
    </lineage>
</organism>
<accession>A0A6B3L8D2</accession>